<feature type="domain" description="Programmed cell death protein 2 C-terminal" evidence="2">
    <location>
        <begin position="295"/>
        <end position="366"/>
    </location>
</feature>
<accession>K0R963</accession>
<evidence type="ECO:0000313" key="3">
    <source>
        <dbReference type="EMBL" id="EJK45441.1"/>
    </source>
</evidence>
<evidence type="ECO:0000313" key="4">
    <source>
        <dbReference type="Proteomes" id="UP000266841"/>
    </source>
</evidence>
<proteinExistence type="predicted"/>
<protein>
    <recommendedName>
        <fullName evidence="2">Programmed cell death protein 2 C-terminal domain-containing protein</fullName>
    </recommendedName>
</protein>
<dbReference type="AlphaFoldDB" id="K0R963"/>
<dbReference type="OrthoDB" id="443682at2759"/>
<evidence type="ECO:0000259" key="2">
    <source>
        <dbReference type="Pfam" id="PF04194"/>
    </source>
</evidence>
<dbReference type="Pfam" id="PF04194">
    <property type="entry name" value="PDCD2_C"/>
    <property type="match status" value="1"/>
</dbReference>
<dbReference type="OMA" id="HQVIRYS"/>
<dbReference type="PANTHER" id="PTHR12298">
    <property type="entry name" value="PCDC2 PROGRAMMED CELL DEATH PROTEIN 2 -RELATED"/>
    <property type="match status" value="1"/>
</dbReference>
<comment type="caution">
    <text evidence="3">The sequence shown here is derived from an EMBL/GenBank/DDBJ whole genome shotgun (WGS) entry which is preliminary data.</text>
</comment>
<organism evidence="3 4">
    <name type="scientific">Thalassiosira oceanica</name>
    <name type="common">Marine diatom</name>
    <dbReference type="NCBI Taxonomy" id="159749"/>
    <lineage>
        <taxon>Eukaryota</taxon>
        <taxon>Sar</taxon>
        <taxon>Stramenopiles</taxon>
        <taxon>Ochrophyta</taxon>
        <taxon>Bacillariophyta</taxon>
        <taxon>Coscinodiscophyceae</taxon>
        <taxon>Thalassiosirophycidae</taxon>
        <taxon>Thalassiosirales</taxon>
        <taxon>Thalassiosiraceae</taxon>
        <taxon>Thalassiosira</taxon>
    </lineage>
</organism>
<gene>
    <name evidence="3" type="ORF">THAOC_35951</name>
</gene>
<dbReference type="Proteomes" id="UP000266841">
    <property type="component" value="Unassembled WGS sequence"/>
</dbReference>
<dbReference type="eggNOG" id="KOG2061">
    <property type="taxonomic scope" value="Eukaryota"/>
</dbReference>
<evidence type="ECO:0000256" key="1">
    <source>
        <dbReference type="SAM" id="MobiDB-lite"/>
    </source>
</evidence>
<name>K0R963_THAOC</name>
<dbReference type="GO" id="GO:0005737">
    <property type="term" value="C:cytoplasm"/>
    <property type="evidence" value="ECO:0007669"/>
    <property type="project" value="InterPro"/>
</dbReference>
<keyword evidence="4" id="KW-1185">Reference proteome</keyword>
<sequence length="472" mass="51659">MEHDDEPIQLGFAIPVSSKGDIGHASPAWSEWDGGKIGGRPSWLNPRDLPQSPIRCKGPCASQTDEGEAMRFVAQLYCPADDTTENEAAFHRTLYVFACPTCCRNLEDDSEKRRDQLSNAVRVLRCQLPKLNDFYPPTGKVTRWNKHTSAHWATITGNDRLNLCAVTGQCSKGKCPKQKRWFCGPTFQKEYLRASKNVSNGGEINLPSIYHESELVVEEEPEVTRSERAESPSSSSRAPLFPSKDITDTDADLEQSDLNALTGTSLARAATGVTDPNTLAFYARMAIGGEEDDVRDQVLRYSRWTEYTSGGGEVDETEKGGGPLWISSNDLPSSSETEFPPKCEYCGAPRKFEFQLMPQMLHYLLHYGESGEGGVQKGLSDTDLAILLEAKAKIESGAQLPPGFLEQHDAAVQNARNALLGGDRGNNSSKGGLDWGTIAVYTCTASCGDGSKVSDELGSYLEERGWVQPSID</sequence>
<reference evidence="3 4" key="1">
    <citation type="journal article" date="2012" name="Genome Biol.">
        <title>Genome and low-iron response of an oceanic diatom adapted to chronic iron limitation.</title>
        <authorList>
            <person name="Lommer M."/>
            <person name="Specht M."/>
            <person name="Roy A.S."/>
            <person name="Kraemer L."/>
            <person name="Andreson R."/>
            <person name="Gutowska M.A."/>
            <person name="Wolf J."/>
            <person name="Bergner S.V."/>
            <person name="Schilhabel M.B."/>
            <person name="Klostermeier U.C."/>
            <person name="Beiko R.G."/>
            <person name="Rosenstiel P."/>
            <person name="Hippler M."/>
            <person name="Laroche J."/>
        </authorList>
    </citation>
    <scope>NUCLEOTIDE SEQUENCE [LARGE SCALE GENOMIC DNA]</scope>
    <source>
        <strain evidence="3 4">CCMP1005</strain>
    </source>
</reference>
<dbReference type="EMBL" id="AGNL01048518">
    <property type="protein sequence ID" value="EJK45441.1"/>
    <property type="molecule type" value="Genomic_DNA"/>
</dbReference>
<feature type="region of interest" description="Disordered" evidence="1">
    <location>
        <begin position="216"/>
        <end position="248"/>
    </location>
</feature>
<dbReference type="PANTHER" id="PTHR12298:SF4">
    <property type="entry name" value="PROGRAMMED CELL DEATH PROTEIN 2"/>
    <property type="match status" value="1"/>
</dbReference>
<feature type="region of interest" description="Disordered" evidence="1">
    <location>
        <begin position="25"/>
        <end position="44"/>
    </location>
</feature>
<dbReference type="InterPro" id="IPR007320">
    <property type="entry name" value="PDCD2_C"/>
</dbReference>